<proteinExistence type="predicted"/>
<name>A0A438CCF5_VITVI</name>
<organism evidence="6 7">
    <name type="scientific">Vitis vinifera</name>
    <name type="common">Grape</name>
    <dbReference type="NCBI Taxonomy" id="29760"/>
    <lineage>
        <taxon>Eukaryota</taxon>
        <taxon>Viridiplantae</taxon>
        <taxon>Streptophyta</taxon>
        <taxon>Embryophyta</taxon>
        <taxon>Tracheophyta</taxon>
        <taxon>Spermatophyta</taxon>
        <taxon>Magnoliopsida</taxon>
        <taxon>eudicotyledons</taxon>
        <taxon>Gunneridae</taxon>
        <taxon>Pentapetalae</taxon>
        <taxon>rosids</taxon>
        <taxon>Vitales</taxon>
        <taxon>Vitaceae</taxon>
        <taxon>Viteae</taxon>
        <taxon>Vitis</taxon>
    </lineage>
</organism>
<feature type="region of interest" description="Disordered" evidence="4">
    <location>
        <begin position="1"/>
        <end position="100"/>
    </location>
</feature>
<dbReference type="Gene3D" id="1.10.8.430">
    <property type="entry name" value="Helical domain of apoptotic protease-activating factors"/>
    <property type="match status" value="1"/>
</dbReference>
<dbReference type="InterPro" id="IPR058546">
    <property type="entry name" value="RPS4B/Roq1-like_LRR"/>
</dbReference>
<dbReference type="InterPro" id="IPR011713">
    <property type="entry name" value="Leu-rich_rpt_3"/>
</dbReference>
<dbReference type="PANTHER" id="PTHR11017">
    <property type="entry name" value="LEUCINE-RICH REPEAT-CONTAINING PROTEIN"/>
    <property type="match status" value="1"/>
</dbReference>
<keyword evidence="1" id="KW-0433">Leucine-rich repeat</keyword>
<comment type="caution">
    <text evidence="6">The sequence shown here is derived from an EMBL/GenBank/DDBJ whole genome shotgun (WGS) entry which is preliminary data.</text>
</comment>
<dbReference type="AlphaFoldDB" id="A0A438CCF5"/>
<dbReference type="InterPro" id="IPR032675">
    <property type="entry name" value="LRR_dom_sf"/>
</dbReference>
<dbReference type="SUPFAM" id="SSF52058">
    <property type="entry name" value="L domain-like"/>
    <property type="match status" value="1"/>
</dbReference>
<evidence type="ECO:0000256" key="1">
    <source>
        <dbReference type="ARBA" id="ARBA00022614"/>
    </source>
</evidence>
<evidence type="ECO:0000259" key="5">
    <source>
        <dbReference type="Pfam" id="PF23286"/>
    </source>
</evidence>
<dbReference type="InterPro" id="IPR027417">
    <property type="entry name" value="P-loop_NTPase"/>
</dbReference>
<dbReference type="PANTHER" id="PTHR11017:SF570">
    <property type="entry name" value="DISEASE RESISTANCE PROTEIN (TIR-NBS CLASS)-RELATED"/>
    <property type="match status" value="1"/>
</dbReference>
<dbReference type="Proteomes" id="UP000288805">
    <property type="component" value="Unassembled WGS sequence"/>
</dbReference>
<sequence>MEKKGRDVLGEEEKQHQASEMEGEPFRSGRNGKKAKNREKMEMQGSGGLSDEPGEGVGSGRKVSHAPSRAGAWVTVRRRRAARGGASSENFAGKGCRRGGDPTAMRLSGVVREENEGTGVKHGHWTGASFLANVRENSEKHSDILQLQRQLLDDIDKGKNRKIRSRILITTRNKHLLHVDKYHEIEELNSEEALQLFSLYAFKPTCHQEDYEDLPDRIVKYAKGLPLALQVWVLTYVRGHQVNGKVNYISWKENQSKKFRMGTEAIKGIFLDMSTSKQLQFTTEAFKMMNDLRLLKVHQDANYDSAELRYLHWDGYPLESLPSNFYAENLVELNLRCSNIKQLWETELFKELKVINLSHSKHLSEIPNPSSVPNLEILTLEGCINLESLPRSIYKLRRLKTLCCGGCKNLRSFPEIMGNMEKLRKLDLDNTAIVKLPSSIEHLKGLEYLDLSNCKDLITVPQSICNLTSLKFLNLDFCSNLKSCQRI</sequence>
<dbReference type="Pfam" id="PF23286">
    <property type="entry name" value="LRR_13"/>
    <property type="match status" value="1"/>
</dbReference>
<dbReference type="Pfam" id="PF07725">
    <property type="entry name" value="LRR_3"/>
    <property type="match status" value="1"/>
</dbReference>
<dbReference type="InterPro" id="IPR044974">
    <property type="entry name" value="Disease_R_plants"/>
</dbReference>
<evidence type="ECO:0000256" key="2">
    <source>
        <dbReference type="ARBA" id="ARBA00022737"/>
    </source>
</evidence>
<feature type="domain" description="Disease resistance protein RPS4B/Roq1-like leucine-rich repeats" evidence="5">
    <location>
        <begin position="399"/>
        <end position="484"/>
    </location>
</feature>
<dbReference type="GO" id="GO:0006952">
    <property type="term" value="P:defense response"/>
    <property type="evidence" value="ECO:0007669"/>
    <property type="project" value="InterPro"/>
</dbReference>
<keyword evidence="2" id="KW-0677">Repeat</keyword>
<protein>
    <submittedName>
        <fullName evidence="6">Putative disease resistance protein RPP1</fullName>
    </submittedName>
</protein>
<dbReference type="InterPro" id="IPR042197">
    <property type="entry name" value="Apaf_helical"/>
</dbReference>
<evidence type="ECO:0000256" key="3">
    <source>
        <dbReference type="ARBA" id="ARBA00022821"/>
    </source>
</evidence>
<gene>
    <name evidence="6" type="primary">RPP1_10</name>
    <name evidence="6" type="ORF">CK203_109619</name>
</gene>
<feature type="compositionally biased region" description="Basic and acidic residues" evidence="4">
    <location>
        <begin position="1"/>
        <end position="27"/>
    </location>
</feature>
<dbReference type="GO" id="GO:0043531">
    <property type="term" value="F:ADP binding"/>
    <property type="evidence" value="ECO:0007669"/>
    <property type="project" value="InterPro"/>
</dbReference>
<evidence type="ECO:0000313" key="6">
    <source>
        <dbReference type="EMBL" id="RVW20934.1"/>
    </source>
</evidence>
<reference evidence="6 7" key="1">
    <citation type="journal article" date="2018" name="PLoS Genet.">
        <title>Population sequencing reveals clonal diversity and ancestral inbreeding in the grapevine cultivar Chardonnay.</title>
        <authorList>
            <person name="Roach M.J."/>
            <person name="Johnson D.L."/>
            <person name="Bohlmann J."/>
            <person name="van Vuuren H.J."/>
            <person name="Jones S.J."/>
            <person name="Pretorius I.S."/>
            <person name="Schmidt S.A."/>
            <person name="Borneman A.R."/>
        </authorList>
    </citation>
    <scope>NUCLEOTIDE SEQUENCE [LARGE SCALE GENOMIC DNA]</scope>
    <source>
        <strain evidence="7">cv. Chardonnay</strain>
        <tissue evidence="6">Leaf</tissue>
    </source>
</reference>
<keyword evidence="3" id="KW-0611">Plant defense</keyword>
<dbReference type="PRINTS" id="PR00364">
    <property type="entry name" value="DISEASERSIST"/>
</dbReference>
<evidence type="ECO:0000256" key="4">
    <source>
        <dbReference type="SAM" id="MobiDB-lite"/>
    </source>
</evidence>
<dbReference type="SUPFAM" id="SSF52540">
    <property type="entry name" value="P-loop containing nucleoside triphosphate hydrolases"/>
    <property type="match status" value="1"/>
</dbReference>
<dbReference type="EMBL" id="QGNW01002327">
    <property type="protein sequence ID" value="RVW20934.1"/>
    <property type="molecule type" value="Genomic_DNA"/>
</dbReference>
<dbReference type="Gene3D" id="3.80.10.10">
    <property type="entry name" value="Ribonuclease Inhibitor"/>
    <property type="match status" value="2"/>
</dbReference>
<evidence type="ECO:0000313" key="7">
    <source>
        <dbReference type="Proteomes" id="UP000288805"/>
    </source>
</evidence>
<accession>A0A438CCF5</accession>